<dbReference type="InterPro" id="IPR023214">
    <property type="entry name" value="HAD_sf"/>
</dbReference>
<evidence type="ECO:0000313" key="2">
    <source>
        <dbReference type="Proteomes" id="UP000316882"/>
    </source>
</evidence>
<evidence type="ECO:0000313" key="1">
    <source>
        <dbReference type="EMBL" id="GEB34994.1"/>
    </source>
</evidence>
<dbReference type="GeneID" id="87610215"/>
<dbReference type="RefSeq" id="WP_122966818.1">
    <property type="nucleotide sequence ID" value="NZ_BJMH01000032.1"/>
</dbReference>
<dbReference type="Gene3D" id="1.10.150.240">
    <property type="entry name" value="Putative phosphatase, domain 2"/>
    <property type="match status" value="1"/>
</dbReference>
<dbReference type="PANTHER" id="PTHR43434:SF1">
    <property type="entry name" value="PHOSPHOGLYCOLATE PHOSPHATASE"/>
    <property type="match status" value="1"/>
</dbReference>
<dbReference type="Pfam" id="PF13419">
    <property type="entry name" value="HAD_2"/>
    <property type="match status" value="1"/>
</dbReference>
<name>A0A4Y3PNS5_BREPA</name>
<proteinExistence type="predicted"/>
<sequence>MSIPFAIFFDMDGTLLQTEKLSTPAFVRTFERLRETGLWQGETPSEEDLVNVLGMTIEQVWQKLLPGASEEAVHAADTFLLENEIALLKEKVTDLYPGVRSTLEQLHAQGIPLFVASNGQEEYIEAICQEYGLKPLLTDLYSAGRFRTRSKNDLVAKLLSDYDIAHAYMVGDRHSDIEAGTANGLFTIGCDFGFAKPGELDGADMIITDFPQLLDHLPAIDTKS</sequence>
<dbReference type="InterPro" id="IPR023198">
    <property type="entry name" value="PGP-like_dom2"/>
</dbReference>
<dbReference type="Proteomes" id="UP000316882">
    <property type="component" value="Unassembled WGS sequence"/>
</dbReference>
<dbReference type="Gene3D" id="3.40.50.1000">
    <property type="entry name" value="HAD superfamily/HAD-like"/>
    <property type="match status" value="1"/>
</dbReference>
<dbReference type="EMBL" id="BJMH01000032">
    <property type="protein sequence ID" value="GEB34994.1"/>
    <property type="molecule type" value="Genomic_DNA"/>
</dbReference>
<dbReference type="NCBIfam" id="TIGR01549">
    <property type="entry name" value="HAD-SF-IA-v1"/>
    <property type="match status" value="1"/>
</dbReference>
<dbReference type="GO" id="GO:0008967">
    <property type="term" value="F:phosphoglycolate phosphatase activity"/>
    <property type="evidence" value="ECO:0007669"/>
    <property type="project" value="TreeGrafter"/>
</dbReference>
<organism evidence="1 2">
    <name type="scientific">Brevibacillus parabrevis</name>
    <dbReference type="NCBI Taxonomy" id="54914"/>
    <lineage>
        <taxon>Bacteria</taxon>
        <taxon>Bacillati</taxon>
        <taxon>Bacillota</taxon>
        <taxon>Bacilli</taxon>
        <taxon>Bacillales</taxon>
        <taxon>Paenibacillaceae</taxon>
        <taxon>Brevibacillus</taxon>
    </lineage>
</organism>
<comment type="caution">
    <text evidence="1">The sequence shown here is derived from an EMBL/GenBank/DDBJ whole genome shotgun (WGS) entry which is preliminary data.</text>
</comment>
<dbReference type="PANTHER" id="PTHR43434">
    <property type="entry name" value="PHOSPHOGLYCOLATE PHOSPHATASE"/>
    <property type="match status" value="1"/>
</dbReference>
<gene>
    <name evidence="1" type="primary">pfs</name>
    <name evidence="1" type="ORF">BPA01_45740</name>
</gene>
<dbReference type="SFLD" id="SFLDG01129">
    <property type="entry name" value="C1.5:_HAD__Beta-PGM__Phosphata"/>
    <property type="match status" value="1"/>
</dbReference>
<reference evidence="1 2" key="1">
    <citation type="submission" date="2019-06" db="EMBL/GenBank/DDBJ databases">
        <title>Whole genome shotgun sequence of Brevibacillus parabrevis NBRC 12334.</title>
        <authorList>
            <person name="Hosoyama A."/>
            <person name="Uohara A."/>
            <person name="Ohji S."/>
            <person name="Ichikawa N."/>
        </authorList>
    </citation>
    <scope>NUCLEOTIDE SEQUENCE [LARGE SCALE GENOMIC DNA]</scope>
    <source>
        <strain evidence="1 2">NBRC 12334</strain>
    </source>
</reference>
<dbReference type="InterPro" id="IPR036412">
    <property type="entry name" value="HAD-like_sf"/>
</dbReference>
<dbReference type="InterPro" id="IPR050155">
    <property type="entry name" value="HAD-like_hydrolase_sf"/>
</dbReference>
<dbReference type="InterPro" id="IPR006439">
    <property type="entry name" value="HAD-SF_hydro_IA"/>
</dbReference>
<dbReference type="SFLD" id="SFLDS00003">
    <property type="entry name" value="Haloacid_Dehalogenase"/>
    <property type="match status" value="1"/>
</dbReference>
<dbReference type="InterPro" id="IPR041492">
    <property type="entry name" value="HAD_2"/>
</dbReference>
<dbReference type="AlphaFoldDB" id="A0A4Y3PNS5"/>
<keyword evidence="2" id="KW-1185">Reference proteome</keyword>
<dbReference type="SUPFAM" id="SSF56784">
    <property type="entry name" value="HAD-like"/>
    <property type="match status" value="1"/>
</dbReference>
<dbReference type="GO" id="GO:0006281">
    <property type="term" value="P:DNA repair"/>
    <property type="evidence" value="ECO:0007669"/>
    <property type="project" value="TreeGrafter"/>
</dbReference>
<dbReference type="STRING" id="54914.AV540_24800"/>
<accession>A0A4Y3PNS5</accession>
<protein>
    <submittedName>
        <fullName evidence="1">MTA/SAH nucleosidase</fullName>
    </submittedName>
</protein>
<dbReference type="GO" id="GO:0005829">
    <property type="term" value="C:cytosol"/>
    <property type="evidence" value="ECO:0007669"/>
    <property type="project" value="TreeGrafter"/>
</dbReference>